<dbReference type="EMBL" id="VRMN01000001">
    <property type="protein sequence ID" value="KAA8498206.1"/>
    <property type="molecule type" value="Genomic_DNA"/>
</dbReference>
<name>A0A5J4Z3L2_PORPP</name>
<evidence type="ECO:0000256" key="9">
    <source>
        <dbReference type="ARBA" id="ARBA00023136"/>
    </source>
</evidence>
<dbReference type="SUPFAM" id="SSF81886">
    <property type="entry name" value="Helical scaffold and wing domains of SecA"/>
    <property type="match status" value="1"/>
</dbReference>
<comment type="similarity">
    <text evidence="2 10">Belongs to the SecA family.</text>
</comment>
<keyword evidence="5 10" id="KW-0067">ATP-binding</keyword>
<evidence type="ECO:0000256" key="6">
    <source>
        <dbReference type="ARBA" id="ARBA00022927"/>
    </source>
</evidence>
<dbReference type="FunFam" id="3.90.1440.10:FF:000003">
    <property type="entry name" value="Preprotein translocase SecA subunit"/>
    <property type="match status" value="1"/>
</dbReference>
<dbReference type="Gene3D" id="3.40.50.300">
    <property type="entry name" value="P-loop containing nucleotide triphosphate hydrolases"/>
    <property type="match status" value="2"/>
</dbReference>
<dbReference type="GO" id="GO:0005524">
    <property type="term" value="F:ATP binding"/>
    <property type="evidence" value="ECO:0007669"/>
    <property type="project" value="UniProtKB-KW"/>
</dbReference>
<dbReference type="GO" id="GO:0006605">
    <property type="term" value="P:protein targeting"/>
    <property type="evidence" value="ECO:0007669"/>
    <property type="project" value="InterPro"/>
</dbReference>
<evidence type="ECO:0000256" key="2">
    <source>
        <dbReference type="ARBA" id="ARBA00007650"/>
    </source>
</evidence>
<evidence type="ECO:0000256" key="11">
    <source>
        <dbReference type="SAM" id="MobiDB-lite"/>
    </source>
</evidence>
<proteinExistence type="inferred from homology"/>
<gene>
    <name evidence="14" type="ORF">FVE85_5791</name>
</gene>
<dbReference type="SUPFAM" id="SSF81767">
    <property type="entry name" value="Pre-protein crosslinking domain of SecA"/>
    <property type="match status" value="1"/>
</dbReference>
<dbReference type="GO" id="GO:0006886">
    <property type="term" value="P:intracellular protein transport"/>
    <property type="evidence" value="ECO:0007669"/>
    <property type="project" value="InterPro"/>
</dbReference>
<comment type="subcellular location">
    <subcellularLocation>
        <location evidence="1">Membrane</location>
        <topology evidence="1">Peripheral membrane protein</topology>
    </subcellularLocation>
</comment>
<dbReference type="PROSITE" id="PS51192">
    <property type="entry name" value="HELICASE_ATP_BIND_1"/>
    <property type="match status" value="1"/>
</dbReference>
<dbReference type="InterPro" id="IPR027417">
    <property type="entry name" value="P-loop_NTPase"/>
</dbReference>
<dbReference type="InterPro" id="IPR044722">
    <property type="entry name" value="SecA_SF2_C"/>
</dbReference>
<protein>
    <recommendedName>
        <fullName evidence="10">Protein translocase subunit SecA</fullName>
    </recommendedName>
</protein>
<dbReference type="OMA" id="MVHYDVQ"/>
<dbReference type="GO" id="GO:0017038">
    <property type="term" value="P:protein import"/>
    <property type="evidence" value="ECO:0007669"/>
    <property type="project" value="InterPro"/>
</dbReference>
<feature type="compositionally biased region" description="Low complexity" evidence="11">
    <location>
        <begin position="991"/>
        <end position="1007"/>
    </location>
</feature>
<dbReference type="InterPro" id="IPR011115">
    <property type="entry name" value="SecA_DEAD"/>
</dbReference>
<keyword evidence="4 10" id="KW-0547">Nucleotide-binding</keyword>
<dbReference type="AlphaFoldDB" id="A0A5J4Z3L2"/>
<dbReference type="Pfam" id="PF21090">
    <property type="entry name" value="P-loop_SecA"/>
    <property type="match status" value="1"/>
</dbReference>
<dbReference type="CDD" id="cd17928">
    <property type="entry name" value="DEXDc_SecA"/>
    <property type="match status" value="1"/>
</dbReference>
<dbReference type="NCBIfam" id="TIGR00963">
    <property type="entry name" value="secA"/>
    <property type="match status" value="1"/>
</dbReference>
<keyword evidence="8 10" id="KW-0811">Translocation</keyword>
<keyword evidence="7" id="KW-1278">Translocase</keyword>
<evidence type="ECO:0000313" key="14">
    <source>
        <dbReference type="EMBL" id="KAA8498206.1"/>
    </source>
</evidence>
<dbReference type="GO" id="GO:0016020">
    <property type="term" value="C:membrane"/>
    <property type="evidence" value="ECO:0007669"/>
    <property type="project" value="UniProtKB-SubCell"/>
</dbReference>
<evidence type="ECO:0000256" key="1">
    <source>
        <dbReference type="ARBA" id="ARBA00004170"/>
    </source>
</evidence>
<dbReference type="InterPro" id="IPR014018">
    <property type="entry name" value="SecA_motor_DEAD"/>
</dbReference>
<organism evidence="14 15">
    <name type="scientific">Porphyridium purpureum</name>
    <name type="common">Red alga</name>
    <name type="synonym">Porphyridium cruentum</name>
    <dbReference type="NCBI Taxonomy" id="35688"/>
    <lineage>
        <taxon>Eukaryota</taxon>
        <taxon>Rhodophyta</taxon>
        <taxon>Bangiophyceae</taxon>
        <taxon>Porphyridiales</taxon>
        <taxon>Porphyridiaceae</taxon>
        <taxon>Porphyridium</taxon>
    </lineage>
</organism>
<dbReference type="InterPro" id="IPR036670">
    <property type="entry name" value="SecA_X-link_sf"/>
</dbReference>
<evidence type="ECO:0000256" key="10">
    <source>
        <dbReference type="RuleBase" id="RU003874"/>
    </source>
</evidence>
<dbReference type="InterPro" id="IPR036266">
    <property type="entry name" value="SecA_Wing/Scaffold_sf"/>
</dbReference>
<keyword evidence="3 10" id="KW-0813">Transport</keyword>
<dbReference type="PROSITE" id="PS51196">
    <property type="entry name" value="SECA_MOTOR_DEAD"/>
    <property type="match status" value="1"/>
</dbReference>
<evidence type="ECO:0000256" key="5">
    <source>
        <dbReference type="ARBA" id="ARBA00022840"/>
    </source>
</evidence>
<dbReference type="PANTHER" id="PTHR30612:SF0">
    <property type="entry name" value="CHLOROPLAST PROTEIN-TRANSPORTING ATPASE"/>
    <property type="match status" value="1"/>
</dbReference>
<evidence type="ECO:0000259" key="12">
    <source>
        <dbReference type="PROSITE" id="PS51192"/>
    </source>
</evidence>
<dbReference type="SUPFAM" id="SSF52540">
    <property type="entry name" value="P-loop containing nucleoside triphosphate hydrolases"/>
    <property type="match status" value="2"/>
</dbReference>
<dbReference type="Pfam" id="PF07516">
    <property type="entry name" value="SecA_SW"/>
    <property type="match status" value="1"/>
</dbReference>
<dbReference type="SMART" id="SM00957">
    <property type="entry name" value="SecA_DEAD"/>
    <property type="match status" value="1"/>
</dbReference>
<keyword evidence="9" id="KW-0472">Membrane</keyword>
<dbReference type="Gene3D" id="1.10.3060.10">
    <property type="entry name" value="Helical scaffold and wing domains of SecA"/>
    <property type="match status" value="1"/>
</dbReference>
<evidence type="ECO:0000259" key="13">
    <source>
        <dbReference type="PROSITE" id="PS51196"/>
    </source>
</evidence>
<comment type="caution">
    <text evidence="14">The sequence shown here is derived from an EMBL/GenBank/DDBJ whole genome shotgun (WGS) entry which is preliminary data.</text>
</comment>
<evidence type="ECO:0000256" key="4">
    <source>
        <dbReference type="ARBA" id="ARBA00022741"/>
    </source>
</evidence>
<dbReference type="PRINTS" id="PR00906">
    <property type="entry name" value="SECA"/>
</dbReference>
<dbReference type="PANTHER" id="PTHR30612">
    <property type="entry name" value="SECA INNER MEMBRANE COMPONENT OF SEC PROTEIN SECRETION SYSTEM"/>
    <property type="match status" value="1"/>
</dbReference>
<dbReference type="Proteomes" id="UP000324585">
    <property type="component" value="Unassembled WGS sequence"/>
</dbReference>
<dbReference type="HAMAP" id="MF_01382">
    <property type="entry name" value="SecA"/>
    <property type="match status" value="1"/>
</dbReference>
<dbReference type="InterPro" id="IPR000185">
    <property type="entry name" value="SecA"/>
</dbReference>
<dbReference type="InterPro" id="IPR020937">
    <property type="entry name" value="SecA_CS"/>
</dbReference>
<sequence length="1013" mass="110783">MSLAYVVAPVRARATDGQWLGARQRQLNGRPFSARVRRGVALRMGLLDSIKGAITGGGADASAEKSRRKNPFRSVVGTLTADDNERWLASAQLKVDAINAREDEIEALSDEELAAKTQQFRAALKDGSKNEDDLLVEAFAVVREAAFRVLGLRHFDVQLLGGIALHEGKIAEMATGEGKTLVSTLPVYLNALRGDKNVLVVTVNDYLAKRDAKTMGKVHAFLGLSVGLIQAFSTSEQRKHAYSCALTYVTNSELGFDYLRDHLALTKDEVVLTTRPLGYCIVDEADSILIDEARTPLIISGKLETASAKYSVAAQLAAQLQPKKHYNVNEKEQSVILSEAGTDICERALKVSSLFDPANPWAPFISNALKAKEILKADINYVVKNSQVLIVDDFTGRVMEGRRWGNGLHQAVEAKEQVPISDETQTIASVSFQSFFGGFAKLSGMTGTASSDAGELLDVYGLTVVQIPTALPLARKDYPDVVFKTSEGKWRAVMREIAIEHPKGRPILIGTTSVENSETLSALLTEVEVPHQVLNARPELAEKESEIIAQAGRKYAITIATNMAGRGTDILLGGNTSFFARSVLRDEMITALRGCKAAAKAVKALALTEASLPVDLSGEQHKELLAAVQRAVAEDEKLIQSCDTPAKFDRLIDDLFSGSSSNADELEGGDSSEACTVADATLSAVEDAYRSIYEELAEATGAEKEEVMSLGGLYVIGTEKHDAKRIDNQLRGRAGRQGDPGGSRFILGLDDKLFRVFGGERMQKVLNAFRVEEDTPIENSMVTGAIDQAQDTVESYYAELRASLAEYDKVQSLQRNDMYARRSTTLFADDESLHDECAKMCMETAQEIFKGYVGRGREPDDFAGLSNKLKQFFDGIESVDAAELEACASSDRLAYVEKQVGASLERKEAEVDASANTTAEVERFILISQYDMLWKQHLQNMGLLQEVVGYEAMGEGNPVDLYRQRAKGLYEDVWKTIRRNTVFSLFQYKPKSSGKGNGTNANSSNNNKKSKKR</sequence>
<dbReference type="Pfam" id="PF01043">
    <property type="entry name" value="SecA_PP_bind"/>
    <property type="match status" value="1"/>
</dbReference>
<dbReference type="Gene3D" id="3.90.1440.10">
    <property type="entry name" value="SecA, preprotein cross-linking domain"/>
    <property type="match status" value="1"/>
</dbReference>
<evidence type="ECO:0000256" key="7">
    <source>
        <dbReference type="ARBA" id="ARBA00022967"/>
    </source>
</evidence>
<dbReference type="InterPro" id="IPR011116">
    <property type="entry name" value="SecA_Wing/Scaffold"/>
</dbReference>
<accession>A0A5J4Z3L2</accession>
<dbReference type="OrthoDB" id="27934at2759"/>
<keyword evidence="15" id="KW-1185">Reference proteome</keyword>
<dbReference type="InterPro" id="IPR014001">
    <property type="entry name" value="Helicase_ATP-bd"/>
</dbReference>
<evidence type="ECO:0000256" key="8">
    <source>
        <dbReference type="ARBA" id="ARBA00023010"/>
    </source>
</evidence>
<dbReference type="SMART" id="SM00958">
    <property type="entry name" value="SecA_PP_bind"/>
    <property type="match status" value="1"/>
</dbReference>
<dbReference type="InterPro" id="IPR011130">
    <property type="entry name" value="SecA_preprotein_X-link_dom"/>
</dbReference>
<evidence type="ECO:0000313" key="15">
    <source>
        <dbReference type="Proteomes" id="UP000324585"/>
    </source>
</evidence>
<dbReference type="Pfam" id="PF07517">
    <property type="entry name" value="SecA_DEAD"/>
    <property type="match status" value="1"/>
</dbReference>
<keyword evidence="6 10" id="KW-0653">Protein transport</keyword>
<reference evidence="15" key="1">
    <citation type="journal article" date="2019" name="Nat. Commun.">
        <title>Expansion of phycobilisome linker gene families in mesophilic red algae.</title>
        <authorList>
            <person name="Lee J."/>
            <person name="Kim D."/>
            <person name="Bhattacharya D."/>
            <person name="Yoon H.S."/>
        </authorList>
    </citation>
    <scope>NUCLEOTIDE SEQUENCE [LARGE SCALE GENOMIC DNA]</scope>
    <source>
        <strain evidence="15">CCMP 1328</strain>
    </source>
</reference>
<feature type="domain" description="Helicase ATP-binding" evidence="12">
    <location>
        <begin position="160"/>
        <end position="301"/>
    </location>
</feature>
<feature type="domain" description="SecA family profile" evidence="13">
    <location>
        <begin position="73"/>
        <end position="778"/>
    </location>
</feature>
<dbReference type="PROSITE" id="PS01312">
    <property type="entry name" value="SECA"/>
    <property type="match status" value="1"/>
</dbReference>
<evidence type="ECO:0000256" key="3">
    <source>
        <dbReference type="ARBA" id="ARBA00022448"/>
    </source>
</evidence>
<feature type="region of interest" description="Disordered" evidence="11">
    <location>
        <begin position="991"/>
        <end position="1013"/>
    </location>
</feature>
<dbReference type="CDD" id="cd18803">
    <property type="entry name" value="SF2_C_secA"/>
    <property type="match status" value="1"/>
</dbReference>